<evidence type="ECO:0000259" key="2">
    <source>
        <dbReference type="Pfam" id="PF04892"/>
    </source>
</evidence>
<proteinExistence type="predicted"/>
<feature type="transmembrane region" description="Helical" evidence="1">
    <location>
        <begin position="140"/>
        <end position="157"/>
    </location>
</feature>
<dbReference type="InterPro" id="IPR006976">
    <property type="entry name" value="VanZ-like"/>
</dbReference>
<feature type="transmembrane region" description="Helical" evidence="1">
    <location>
        <begin position="12"/>
        <end position="31"/>
    </location>
</feature>
<dbReference type="AlphaFoldDB" id="A0A066Z1I5"/>
<dbReference type="PATRIC" id="fig|1348663.4.peg.1854"/>
<dbReference type="EMBL" id="JNBY01000073">
    <property type="protein sequence ID" value="KDN86104.1"/>
    <property type="molecule type" value="Genomic_DNA"/>
</dbReference>
<feature type="transmembrane region" description="Helical" evidence="1">
    <location>
        <begin position="109"/>
        <end position="128"/>
    </location>
</feature>
<evidence type="ECO:0000313" key="4">
    <source>
        <dbReference type="Proteomes" id="UP000027178"/>
    </source>
</evidence>
<dbReference type="eggNOG" id="COG4767">
    <property type="taxonomic scope" value="Bacteria"/>
</dbReference>
<keyword evidence="4" id="KW-1185">Reference proteome</keyword>
<organism evidence="3 4">
    <name type="scientific">Kitasatospora cheerisanensis KCTC 2395</name>
    <dbReference type="NCBI Taxonomy" id="1348663"/>
    <lineage>
        <taxon>Bacteria</taxon>
        <taxon>Bacillati</taxon>
        <taxon>Actinomycetota</taxon>
        <taxon>Actinomycetes</taxon>
        <taxon>Kitasatosporales</taxon>
        <taxon>Streptomycetaceae</taxon>
        <taxon>Kitasatospora</taxon>
    </lineage>
</organism>
<accession>A0A066Z1I5</accession>
<dbReference type="HOGENOM" id="CLU_616647_0_0_11"/>
<name>A0A066Z1I5_9ACTN</name>
<feature type="domain" description="VanZ-like" evidence="2">
    <location>
        <begin position="82"/>
        <end position="154"/>
    </location>
</feature>
<feature type="transmembrane region" description="Helical" evidence="1">
    <location>
        <begin position="169"/>
        <end position="191"/>
    </location>
</feature>
<reference evidence="3 4" key="1">
    <citation type="submission" date="2014-05" db="EMBL/GenBank/DDBJ databases">
        <title>Draft Genome Sequence of Kitasatospora cheerisanensis KCTC 2395.</title>
        <authorList>
            <person name="Nam D.H."/>
        </authorList>
    </citation>
    <scope>NUCLEOTIDE SEQUENCE [LARGE SCALE GENOMIC DNA]</scope>
    <source>
        <strain evidence="3 4">KCTC 2395</strain>
    </source>
</reference>
<keyword evidence="1" id="KW-0812">Transmembrane</keyword>
<protein>
    <recommendedName>
        <fullName evidence="2">VanZ-like domain-containing protein</fullName>
    </recommendedName>
</protein>
<dbReference type="Pfam" id="PF04892">
    <property type="entry name" value="VanZ"/>
    <property type="match status" value="1"/>
</dbReference>
<comment type="caution">
    <text evidence="3">The sequence shown here is derived from an EMBL/GenBank/DDBJ whole genome shotgun (WGS) entry which is preliminary data.</text>
</comment>
<feature type="transmembrane region" description="Helical" evidence="1">
    <location>
        <begin position="38"/>
        <end position="56"/>
    </location>
</feature>
<keyword evidence="1" id="KW-0472">Membrane</keyword>
<gene>
    <name evidence="3" type="ORF">KCH_19210</name>
</gene>
<dbReference type="Proteomes" id="UP000027178">
    <property type="component" value="Unassembled WGS sequence"/>
</dbReference>
<evidence type="ECO:0000313" key="3">
    <source>
        <dbReference type="EMBL" id="KDN86104.1"/>
    </source>
</evidence>
<feature type="transmembrane region" description="Helical" evidence="1">
    <location>
        <begin position="84"/>
        <end position="102"/>
    </location>
</feature>
<dbReference type="OrthoDB" id="3869358at2"/>
<dbReference type="RefSeq" id="WP_035861124.1">
    <property type="nucleotide sequence ID" value="NZ_KK853997.1"/>
</dbReference>
<evidence type="ECO:0000256" key="1">
    <source>
        <dbReference type="SAM" id="Phobius"/>
    </source>
</evidence>
<keyword evidence="1" id="KW-1133">Transmembrane helix</keyword>
<sequence length="424" mass="43426">MIEASLSAAPALFPTFAVLGLILGGAALWLARRRGRPVLATVLFAVSVAGEAAATLTPTSTGSWGKATCSIGSGVWATATTQQGLLNLAMYVPVAFFGVLALRRPLTVLAGGVVLSAATEICQTLLGTGRSCDGADLLDNVLGAALGTAAAVLWQLSRRHRPLSGRRDALYSLTTAGTGFAAVTAVVLLYVPLHHDPAGFGAGPGAGFGDAQVPQRVAAQLFGPGTLLETLRETTDPEDPARPVLDATTGRGSFRLEWPGGRLLSSTAADAPAGAESLTQDQLLKAGADFAAAWFPEVTTAASPTLTPADGGYLVSYRRYNADHVLMPMGLDVTVSAAGRVTASVARRDADPRLPHPTVTEDAAKQQAAANVPGSRADTALLLAKKVDGQWRPCWSVGLVAPGGAKGTAVFVDAVTGRPVPHQG</sequence>